<protein>
    <submittedName>
        <fullName evidence="1">Uncharacterized protein</fullName>
    </submittedName>
</protein>
<dbReference type="EMBL" id="DS239416">
    <property type="protein sequence ID" value="EDP31067.1"/>
    <property type="molecule type" value="Genomic_DNA"/>
</dbReference>
<gene>
    <name evidence="1" type="ORF">Bm1_44275</name>
</gene>
<proteinExistence type="predicted"/>
<evidence type="ECO:0000313" key="1">
    <source>
        <dbReference type="EMBL" id="EDP31067.1"/>
    </source>
</evidence>
<dbReference type="AlphaFoldDB" id="A8Q5F4"/>
<name>A8Q5F4_BRUMA</name>
<reference evidence="1" key="1">
    <citation type="journal article" date="2007" name="Science">
        <title>Draft genome of the filarial nematode parasite Brugia malayi.</title>
        <authorList>
            <person name="Ghedin E."/>
            <person name="Wang S."/>
            <person name="Spiro D."/>
            <person name="Caler E."/>
            <person name="Zhao Q."/>
            <person name="Crabtree J."/>
            <person name="Allen J.E."/>
            <person name="Delcher A.L."/>
            <person name="Guiliano D.B."/>
            <person name="Miranda-Saavedra D."/>
            <person name="Angiuoli S.V."/>
            <person name="Creasy T."/>
            <person name="Amedeo P."/>
            <person name="Haas B."/>
            <person name="El-Sayed N.M."/>
            <person name="Wortman J.R."/>
            <person name="Feldblyum T."/>
            <person name="Tallon L."/>
            <person name="Schatz M."/>
            <person name="Shumway M."/>
            <person name="Koo H."/>
            <person name="Salzberg S.L."/>
            <person name="Schobel S."/>
            <person name="Pertea M."/>
            <person name="Pop M."/>
            <person name="White O."/>
            <person name="Barton G.J."/>
            <person name="Carlow C.K."/>
            <person name="Crawford M.J."/>
            <person name="Daub J."/>
            <person name="Dimmic M.W."/>
            <person name="Estes C.F."/>
            <person name="Foster J.M."/>
            <person name="Ganatra M."/>
            <person name="Gregory W.F."/>
            <person name="Johnson N.M."/>
            <person name="Jin J."/>
            <person name="Komuniecki R."/>
            <person name="Korf I."/>
            <person name="Kumar S."/>
            <person name="Laney S."/>
            <person name="Li B.W."/>
            <person name="Li W."/>
            <person name="Lindblom T.H."/>
            <person name="Lustigman S."/>
            <person name="Ma D."/>
            <person name="Maina C.V."/>
            <person name="Martin D.M."/>
            <person name="McCarter J.P."/>
            <person name="McReynolds L."/>
            <person name="Mitreva M."/>
            <person name="Nutman T.B."/>
            <person name="Parkinson J."/>
            <person name="Peregrin-Alvarez J.M."/>
            <person name="Poole C."/>
            <person name="Ren Q."/>
            <person name="Saunders L."/>
            <person name="Sluder A.E."/>
            <person name="Smith K."/>
            <person name="Stanke M."/>
            <person name="Unnasch T.R."/>
            <person name="Ware J."/>
            <person name="Wei A.D."/>
            <person name="Weil G."/>
            <person name="Williams D.J."/>
            <person name="Zhang Y."/>
            <person name="Williams S.A."/>
            <person name="Fraser-Liggett C."/>
            <person name="Slatko B."/>
            <person name="Blaxter M.L."/>
            <person name="Scott A.L."/>
        </authorList>
    </citation>
    <scope>NUCLEOTIDE SEQUENCE [LARGE SCALE GENOMIC DNA]</scope>
</reference>
<organism evidence="1">
    <name type="scientific">Brugia malayi</name>
    <name type="common">Filarial nematode worm</name>
    <dbReference type="NCBI Taxonomy" id="6279"/>
    <lineage>
        <taxon>Eukaryota</taxon>
        <taxon>Metazoa</taxon>
        <taxon>Ecdysozoa</taxon>
        <taxon>Nematoda</taxon>
        <taxon>Chromadorea</taxon>
        <taxon>Rhabditida</taxon>
        <taxon>Spirurina</taxon>
        <taxon>Spiruromorpha</taxon>
        <taxon>Filarioidea</taxon>
        <taxon>Onchocercidae</taxon>
        <taxon>Brugia</taxon>
    </lineage>
</organism>
<sequence length="56" mass="6320">MGIGGAFPAQFNLSNHFGWLFQQCANEPEELNMHGIYNSHIETVDFSDVGGFFKLR</sequence>
<accession>A8Q5F4</accession>